<evidence type="ECO:0000256" key="1">
    <source>
        <dbReference type="SAM" id="Phobius"/>
    </source>
</evidence>
<dbReference type="AlphaFoldDB" id="A0A931CHU2"/>
<feature type="transmembrane region" description="Helical" evidence="1">
    <location>
        <begin position="313"/>
        <end position="332"/>
    </location>
</feature>
<keyword evidence="1" id="KW-0472">Membrane</keyword>
<organism evidence="3 4">
    <name type="scientific">Actinoplanes aureus</name>
    <dbReference type="NCBI Taxonomy" id="2792083"/>
    <lineage>
        <taxon>Bacteria</taxon>
        <taxon>Bacillati</taxon>
        <taxon>Actinomycetota</taxon>
        <taxon>Actinomycetes</taxon>
        <taxon>Micromonosporales</taxon>
        <taxon>Micromonosporaceae</taxon>
        <taxon>Actinoplanes</taxon>
    </lineage>
</organism>
<dbReference type="EMBL" id="JADQTO010000031">
    <property type="protein sequence ID" value="MBG0567877.1"/>
    <property type="molecule type" value="Genomic_DNA"/>
</dbReference>
<feature type="transmembrane region" description="Helical" evidence="1">
    <location>
        <begin position="339"/>
        <end position="362"/>
    </location>
</feature>
<keyword evidence="1" id="KW-1133">Transmembrane helix</keyword>
<evidence type="ECO:0000313" key="4">
    <source>
        <dbReference type="Proteomes" id="UP000598146"/>
    </source>
</evidence>
<dbReference type="InterPro" id="IPR029044">
    <property type="entry name" value="Nucleotide-diphossugar_trans"/>
</dbReference>
<reference evidence="3" key="1">
    <citation type="submission" date="2020-11" db="EMBL/GenBank/DDBJ databases">
        <title>Isolation and identification of active actinomycetes.</title>
        <authorList>
            <person name="Sun X."/>
        </authorList>
    </citation>
    <scope>NUCLEOTIDE SEQUENCE</scope>
    <source>
        <strain evidence="3">NEAU-A11</strain>
    </source>
</reference>
<gene>
    <name evidence="3" type="ORF">I4J89_41200</name>
</gene>
<dbReference type="Proteomes" id="UP000598146">
    <property type="component" value="Unassembled WGS sequence"/>
</dbReference>
<evidence type="ECO:0000313" key="3">
    <source>
        <dbReference type="EMBL" id="MBG0567877.1"/>
    </source>
</evidence>
<dbReference type="SUPFAM" id="SSF53448">
    <property type="entry name" value="Nucleotide-diphospho-sugar transferases"/>
    <property type="match status" value="1"/>
</dbReference>
<dbReference type="InterPro" id="IPR001173">
    <property type="entry name" value="Glyco_trans_2-like"/>
</dbReference>
<feature type="transmembrane region" description="Helical" evidence="1">
    <location>
        <begin position="289"/>
        <end position="307"/>
    </location>
</feature>
<dbReference type="Pfam" id="PF13632">
    <property type="entry name" value="Glyco_trans_2_3"/>
    <property type="match status" value="1"/>
</dbReference>
<keyword evidence="1" id="KW-0812">Transmembrane</keyword>
<feature type="transmembrane region" description="Helical" evidence="1">
    <location>
        <begin position="6"/>
        <end position="23"/>
    </location>
</feature>
<protein>
    <submittedName>
        <fullName evidence="3">Glycosyltransferase family 2 protein</fullName>
    </submittedName>
</protein>
<keyword evidence="4" id="KW-1185">Reference proteome</keyword>
<feature type="domain" description="Glycosyltransferase 2-like" evidence="2">
    <location>
        <begin position="139"/>
        <end position="325"/>
    </location>
</feature>
<accession>A0A931CHU2</accession>
<sequence length="391" mass="43189">MTQVAWWVVVLSFLVIPVVWVLIDRAPALVAGFTGRKPSAGSPNEDFEILVPIYGSVSYLENVDYLRQYGAKVLLCTTNGETAAFYRDLAGIAEKNGFRIYRAEAVAGGIGSDGRRATSGAARDMLVREALEHVVRAAYVVCIDADSVTERPFGELVGMLAANGYDFASVPLVPSNTGTALGQLQAYEYRSAMKLRHIAPWQVSGACHVARAEAHRAVMRRHSLFFQGNDVEAGLLAKALGYRIGHLPFAVSTAVPDTVKSWYRQRLAWSGGEFRLFVMNLHLLVRHPVFWIYGAIVTTLGLPLRWVTLATGGWALLVIFGLHFVATVCVHWRVRTPWLLLLPLYSLFNSLVMTPLGAIWYVRMAVADRNAGFIRARRSRSSRKLNPLATA</sequence>
<proteinExistence type="predicted"/>
<dbReference type="RefSeq" id="WP_196419648.1">
    <property type="nucleotide sequence ID" value="NZ_JADQTO010000031.1"/>
</dbReference>
<comment type="caution">
    <text evidence="3">The sequence shown here is derived from an EMBL/GenBank/DDBJ whole genome shotgun (WGS) entry which is preliminary data.</text>
</comment>
<evidence type="ECO:0000259" key="2">
    <source>
        <dbReference type="Pfam" id="PF13632"/>
    </source>
</evidence>
<name>A0A931CHU2_9ACTN</name>